<protein>
    <recommendedName>
        <fullName evidence="7">Reverse transcriptase RNase H-like domain-containing protein</fullName>
    </recommendedName>
</protein>
<evidence type="ECO:0000313" key="8">
    <source>
        <dbReference type="EMBL" id="MBW0461570.1"/>
    </source>
</evidence>
<evidence type="ECO:0000256" key="4">
    <source>
        <dbReference type="ARBA" id="ARBA00022759"/>
    </source>
</evidence>
<dbReference type="Proteomes" id="UP000765509">
    <property type="component" value="Unassembled WGS sequence"/>
</dbReference>
<keyword evidence="2" id="KW-0548">Nucleotidyltransferase</keyword>
<dbReference type="GO" id="GO:0016787">
    <property type="term" value="F:hydrolase activity"/>
    <property type="evidence" value="ECO:0007669"/>
    <property type="project" value="UniProtKB-KW"/>
</dbReference>
<dbReference type="EMBL" id="AVOT02000183">
    <property type="protein sequence ID" value="MBW0461570.1"/>
    <property type="molecule type" value="Genomic_DNA"/>
</dbReference>
<keyword evidence="5" id="KW-0378">Hydrolase</keyword>
<dbReference type="PANTHER" id="PTHR37984">
    <property type="entry name" value="PROTEIN CBG26694"/>
    <property type="match status" value="1"/>
</dbReference>
<reference evidence="8" key="1">
    <citation type="submission" date="2021-03" db="EMBL/GenBank/DDBJ databases">
        <title>Draft genome sequence of rust myrtle Austropuccinia psidii MF-1, a brazilian biotype.</title>
        <authorList>
            <person name="Quecine M.C."/>
            <person name="Pachon D.M.R."/>
            <person name="Bonatelli M.L."/>
            <person name="Correr F.H."/>
            <person name="Franceschini L.M."/>
            <person name="Leite T.F."/>
            <person name="Margarido G.R.A."/>
            <person name="Almeida C.A."/>
            <person name="Ferrarezi J.A."/>
            <person name="Labate C.A."/>
        </authorList>
    </citation>
    <scope>NUCLEOTIDE SEQUENCE</scope>
    <source>
        <strain evidence="8">MF-1</strain>
    </source>
</reference>
<comment type="caution">
    <text evidence="8">The sequence shown here is derived from an EMBL/GenBank/DDBJ whole genome shotgun (WGS) entry which is preliminary data.</text>
</comment>
<dbReference type="InterPro" id="IPR041373">
    <property type="entry name" value="RT_RNaseH"/>
</dbReference>
<evidence type="ECO:0000256" key="2">
    <source>
        <dbReference type="ARBA" id="ARBA00022695"/>
    </source>
</evidence>
<sequence>MPDVKLPFELYNDASGDELGAALHQVQIINDKPVQGPICFISRNRKPTEARYGASKMECLSLVWALQKLNYFLEGCVFEVITDCTAVKSLLEMNTPNRNILRWLIAIQEYRGNMTIVYQDGNIHKNADGLSRWPLTNNIDNHSHVPEEASPQIPKEGISLPDLNTTFFEEVRSIYTQDKNSLELAYKKSIHASTHLTPAILEKAWNPRLPQHSLRKELVEIHPKASSFKGMLDKIRKHAVRCMEESSAYAKDKWDKSHATPDVKVGDLVLVSTNNFINIKRCKSLKYSFAKTFFIKALHVENAVEV</sequence>
<dbReference type="GO" id="GO:0004519">
    <property type="term" value="F:endonuclease activity"/>
    <property type="evidence" value="ECO:0007669"/>
    <property type="project" value="UniProtKB-KW"/>
</dbReference>
<dbReference type="AlphaFoldDB" id="A0A9Q3BAC2"/>
<dbReference type="InterPro" id="IPR043502">
    <property type="entry name" value="DNA/RNA_pol_sf"/>
</dbReference>
<accession>A0A9Q3BAC2</accession>
<dbReference type="OrthoDB" id="2194544at2759"/>
<evidence type="ECO:0000256" key="3">
    <source>
        <dbReference type="ARBA" id="ARBA00022722"/>
    </source>
</evidence>
<dbReference type="CDD" id="cd09274">
    <property type="entry name" value="RNase_HI_RT_Ty3"/>
    <property type="match status" value="1"/>
</dbReference>
<keyword evidence="3" id="KW-0540">Nuclease</keyword>
<keyword evidence="6" id="KW-0695">RNA-directed DNA polymerase</keyword>
<keyword evidence="9" id="KW-1185">Reference proteome</keyword>
<keyword evidence="4" id="KW-0255">Endonuclease</keyword>
<evidence type="ECO:0000256" key="5">
    <source>
        <dbReference type="ARBA" id="ARBA00022801"/>
    </source>
</evidence>
<dbReference type="SUPFAM" id="SSF56672">
    <property type="entry name" value="DNA/RNA polymerases"/>
    <property type="match status" value="1"/>
</dbReference>
<evidence type="ECO:0000313" key="9">
    <source>
        <dbReference type="Proteomes" id="UP000765509"/>
    </source>
</evidence>
<gene>
    <name evidence="8" type="ORF">O181_001285</name>
</gene>
<dbReference type="PANTHER" id="PTHR37984:SF5">
    <property type="entry name" value="PROTEIN NYNRIN-LIKE"/>
    <property type="match status" value="1"/>
</dbReference>
<dbReference type="InterPro" id="IPR050951">
    <property type="entry name" value="Retrovirus_Pol_polyprotein"/>
</dbReference>
<name>A0A9Q3BAC2_9BASI</name>
<dbReference type="GO" id="GO:0003964">
    <property type="term" value="F:RNA-directed DNA polymerase activity"/>
    <property type="evidence" value="ECO:0007669"/>
    <property type="project" value="UniProtKB-KW"/>
</dbReference>
<evidence type="ECO:0000256" key="6">
    <source>
        <dbReference type="ARBA" id="ARBA00022918"/>
    </source>
</evidence>
<evidence type="ECO:0000259" key="7">
    <source>
        <dbReference type="Pfam" id="PF17917"/>
    </source>
</evidence>
<feature type="domain" description="Reverse transcriptase RNase H-like" evidence="7">
    <location>
        <begin position="3"/>
        <end position="110"/>
    </location>
</feature>
<organism evidence="8 9">
    <name type="scientific">Austropuccinia psidii MF-1</name>
    <dbReference type="NCBI Taxonomy" id="1389203"/>
    <lineage>
        <taxon>Eukaryota</taxon>
        <taxon>Fungi</taxon>
        <taxon>Dikarya</taxon>
        <taxon>Basidiomycota</taxon>
        <taxon>Pucciniomycotina</taxon>
        <taxon>Pucciniomycetes</taxon>
        <taxon>Pucciniales</taxon>
        <taxon>Sphaerophragmiaceae</taxon>
        <taxon>Austropuccinia</taxon>
    </lineage>
</organism>
<keyword evidence="1" id="KW-0808">Transferase</keyword>
<proteinExistence type="predicted"/>
<evidence type="ECO:0000256" key="1">
    <source>
        <dbReference type="ARBA" id="ARBA00022679"/>
    </source>
</evidence>
<dbReference type="Pfam" id="PF17917">
    <property type="entry name" value="RT_RNaseH"/>
    <property type="match status" value="1"/>
</dbReference>